<dbReference type="Pfam" id="PF24672">
    <property type="entry name" value="DUF7654"/>
    <property type="match status" value="1"/>
</dbReference>
<feature type="transmembrane region" description="Helical" evidence="2">
    <location>
        <begin position="400"/>
        <end position="419"/>
    </location>
</feature>
<feature type="transmembrane region" description="Helical" evidence="2">
    <location>
        <begin position="373"/>
        <end position="393"/>
    </location>
</feature>
<feature type="transmembrane region" description="Helical" evidence="2">
    <location>
        <begin position="218"/>
        <end position="237"/>
    </location>
</feature>
<keyword evidence="2" id="KW-0472">Membrane</keyword>
<evidence type="ECO:0008006" key="7">
    <source>
        <dbReference type="Google" id="ProtNLM"/>
    </source>
</evidence>
<feature type="region of interest" description="Disordered" evidence="1">
    <location>
        <begin position="1"/>
        <end position="46"/>
    </location>
</feature>
<name>A0A5N1JM20_9BACT</name>
<feature type="compositionally biased region" description="Low complexity" evidence="1">
    <location>
        <begin position="25"/>
        <end position="36"/>
    </location>
</feature>
<feature type="transmembrane region" description="Helical" evidence="2">
    <location>
        <begin position="59"/>
        <end position="78"/>
    </location>
</feature>
<feature type="transmembrane region" description="Helical" evidence="2">
    <location>
        <begin position="269"/>
        <end position="287"/>
    </location>
</feature>
<proteinExistence type="predicted"/>
<keyword evidence="2" id="KW-1133">Transmembrane helix</keyword>
<gene>
    <name evidence="5" type="ORF">F0P93_15430</name>
</gene>
<evidence type="ECO:0000256" key="1">
    <source>
        <dbReference type="SAM" id="MobiDB-lite"/>
    </source>
</evidence>
<protein>
    <recommendedName>
        <fullName evidence="7">4-amino-4-deoxy-L-arabinose transferase-like glycosyltransferase</fullName>
    </recommendedName>
</protein>
<feature type="transmembrane region" description="Helical" evidence="2">
    <location>
        <begin position="244"/>
        <end position="263"/>
    </location>
</feature>
<evidence type="ECO:0000313" key="5">
    <source>
        <dbReference type="EMBL" id="KAA9354004.1"/>
    </source>
</evidence>
<feature type="transmembrane region" description="Helical" evidence="2">
    <location>
        <begin position="524"/>
        <end position="543"/>
    </location>
</feature>
<dbReference type="InterPro" id="IPR056074">
    <property type="entry name" value="DUF7657"/>
</dbReference>
<organism evidence="5 6">
    <name type="scientific">Larkinella humicola</name>
    <dbReference type="NCBI Taxonomy" id="2607654"/>
    <lineage>
        <taxon>Bacteria</taxon>
        <taxon>Pseudomonadati</taxon>
        <taxon>Bacteroidota</taxon>
        <taxon>Cytophagia</taxon>
        <taxon>Cytophagales</taxon>
        <taxon>Spirosomataceae</taxon>
        <taxon>Larkinella</taxon>
    </lineage>
</organism>
<sequence length="693" mass="78376">MSKKKKIPASVQPTPPKSISQPAKSDSPVSRSAVSSEKPSPVRPEKTGQLIDFNKRLKWFIGVCIGLFLLLTLAKIHYSSLPYWNQVIPDGSDPKRGLISGKPRPIRMDEWAAMVPFTLSQANQNYPVENMAIGGEKPALVLYLPVKHFIMLFRPDYWGFFISTDFGLSWRWNFMLLGSLIVTTLLFLILTRNNFWVSVCGAIWLLLSPGFAWWSFSLLTSMISGGLLLISSLYLFYAQKRSTLLWAGLLFAWSLVAYALNLYPPYQVSIGYLLVFILIGFVASNFRREQLFSQLGSKAVTFALAFALIGFVLYQYYVEAKATIDVMSQTVYPGKRSETGGTGFIANWFSEYYAGWLLDDQRFPKGWLNICELSHFVTFTPVIAVCMGFYFVTFRKIDPLLTLVLLYVVLLWLWIEVGYPAGLAKLTLMDMSPTRRTQIPFGIGNVVLAVLYLGYIQDKKIALKPLISGLLVVGVVAFMVYAAWLNLNDSDGFYKAHQLFLPTAFFLALNFLMLPVSTFRYKEVVIGLVLVLFSLPNLGINPVSKGTAPLTQHILYQKIRAIHEQDPTARWVVLGSQYITYLVTATGVNQLSGIKYLPDFKTMRVLDPTAKRDSAYNRYAHTVYSTYIDGRDSIVIQNTFEDGYQVALDPCSPRLKKLNTKYFVFDRTPQAVETRCLKLVDKLGSVEIYRINE</sequence>
<evidence type="ECO:0000259" key="3">
    <source>
        <dbReference type="Pfam" id="PF24672"/>
    </source>
</evidence>
<dbReference type="Proteomes" id="UP000326344">
    <property type="component" value="Unassembled WGS sequence"/>
</dbReference>
<dbReference type="EMBL" id="VTWS01000003">
    <property type="protein sequence ID" value="KAA9354004.1"/>
    <property type="molecule type" value="Genomic_DNA"/>
</dbReference>
<feature type="transmembrane region" description="Helical" evidence="2">
    <location>
        <begin position="195"/>
        <end position="212"/>
    </location>
</feature>
<feature type="transmembrane region" description="Helical" evidence="2">
    <location>
        <begin position="170"/>
        <end position="190"/>
    </location>
</feature>
<feature type="transmembrane region" description="Helical" evidence="2">
    <location>
        <begin position="299"/>
        <end position="317"/>
    </location>
</feature>
<dbReference type="RefSeq" id="WP_150877362.1">
    <property type="nucleotide sequence ID" value="NZ_VTWS01000003.1"/>
</dbReference>
<accession>A0A5N1JM20</accession>
<reference evidence="5 6" key="1">
    <citation type="submission" date="2019-09" db="EMBL/GenBank/DDBJ databases">
        <title>Genome Sequence of Larkinella sp MA1.</title>
        <authorList>
            <person name="Srinivasan S."/>
        </authorList>
    </citation>
    <scope>NUCLEOTIDE SEQUENCE [LARGE SCALE GENOMIC DNA]</scope>
    <source>
        <strain evidence="5 6">MA1</strain>
    </source>
</reference>
<evidence type="ECO:0000256" key="2">
    <source>
        <dbReference type="SAM" id="Phobius"/>
    </source>
</evidence>
<keyword evidence="6" id="KW-1185">Reference proteome</keyword>
<feature type="transmembrane region" description="Helical" evidence="2">
    <location>
        <begin position="467"/>
        <end position="487"/>
    </location>
</feature>
<comment type="caution">
    <text evidence="5">The sequence shown here is derived from an EMBL/GenBank/DDBJ whole genome shotgun (WGS) entry which is preliminary data.</text>
</comment>
<feature type="transmembrane region" description="Helical" evidence="2">
    <location>
        <begin position="439"/>
        <end position="455"/>
    </location>
</feature>
<evidence type="ECO:0000313" key="6">
    <source>
        <dbReference type="Proteomes" id="UP000326344"/>
    </source>
</evidence>
<feature type="domain" description="DUF7654" evidence="3">
    <location>
        <begin position="549"/>
        <end position="692"/>
    </location>
</feature>
<dbReference type="Pfam" id="PF24677">
    <property type="entry name" value="DUF7657"/>
    <property type="match status" value="1"/>
</dbReference>
<evidence type="ECO:0000259" key="4">
    <source>
        <dbReference type="Pfam" id="PF24677"/>
    </source>
</evidence>
<dbReference type="AlphaFoldDB" id="A0A5N1JM20"/>
<dbReference type="InterPro" id="IPR056071">
    <property type="entry name" value="DUF7654"/>
</dbReference>
<feature type="domain" description="DUF7657" evidence="4">
    <location>
        <begin position="58"/>
        <end position="454"/>
    </location>
</feature>
<keyword evidence="2" id="KW-0812">Transmembrane</keyword>
<feature type="transmembrane region" description="Helical" evidence="2">
    <location>
        <begin position="499"/>
        <end position="517"/>
    </location>
</feature>